<evidence type="ECO:0000313" key="4">
    <source>
        <dbReference type="EMBL" id="AEW92581.1"/>
    </source>
</evidence>
<gene>
    <name evidence="4" type="ordered locus">SCATT_02100</name>
</gene>
<dbReference type="GO" id="GO:0016755">
    <property type="term" value="F:aminoacyltransferase activity"/>
    <property type="evidence" value="ECO:0007669"/>
    <property type="project" value="InterPro"/>
</dbReference>
<name>G8WML2_STREN</name>
<reference evidence="5" key="1">
    <citation type="submission" date="2011-12" db="EMBL/GenBank/DDBJ databases">
        <title>Complete genome sequence of Streptomyces cattleya strain DSM 46488.</title>
        <authorList>
            <person name="Ou H.-Y."/>
            <person name="Li P."/>
            <person name="Zhao C."/>
            <person name="O'Hagan D."/>
            <person name="Deng Z."/>
        </authorList>
    </citation>
    <scope>NUCLEOTIDE SEQUENCE [LARGE SCALE GENOMIC DNA]</scope>
    <source>
        <strain evidence="5">ATCC 35852 / DSM 46488 / JCM 4925 / NBRC 14057 / NRRL 8057</strain>
    </source>
</reference>
<accession>G8WML2</accession>
<dbReference type="eggNOG" id="ENOG5032VVM">
    <property type="taxonomic scope" value="Bacteria"/>
</dbReference>
<sequence length="217" mass="24191">MVVHNRDHVVLGVSPGNSYFRTSLLTELLVWLTEGFRRIDVVIPDTALTHTYEALGYTPQRASVKVRGETNVLRNRVLRAWHDAGGRRPADGHHMMSDLAGHPVYQRVLAQCEAALRVDAGLRRTCRAMSREALLARRPDQEPGPAQIDQGVRYLVEELPFFVASADIFEVGSSLCFYHRRIPLADVVFSGRCALAASPRQGYAVIRPVPEQLPAEP</sequence>
<dbReference type="InterPro" id="IPR030903">
    <property type="entry name" value="CDPS"/>
</dbReference>
<dbReference type="KEGG" id="scy:SCATT_02100"/>
<dbReference type="Pfam" id="PF16715">
    <property type="entry name" value="CDPS"/>
    <property type="match status" value="1"/>
</dbReference>
<dbReference type="Proteomes" id="UP000007842">
    <property type="component" value="Chromosome"/>
</dbReference>
<keyword evidence="2" id="KW-0808">Transferase</keyword>
<evidence type="ECO:0000256" key="1">
    <source>
        <dbReference type="ARBA" id="ARBA00006034"/>
    </source>
</evidence>
<proteinExistence type="inferred from homology"/>
<dbReference type="InterPro" id="IPR038622">
    <property type="entry name" value="CDPS_sf"/>
</dbReference>
<dbReference type="AlphaFoldDB" id="G8WML2"/>
<evidence type="ECO:0000313" key="5">
    <source>
        <dbReference type="Proteomes" id="UP000007842"/>
    </source>
</evidence>
<dbReference type="Gene3D" id="3.40.50.11710">
    <property type="entry name" value="Cyclodipeptide synthase"/>
    <property type="match status" value="1"/>
</dbReference>
<dbReference type="PATRIC" id="fig|1003195.29.peg.205"/>
<keyword evidence="5" id="KW-1185">Reference proteome</keyword>
<dbReference type="EMBL" id="CP003219">
    <property type="protein sequence ID" value="AEW92581.1"/>
    <property type="molecule type" value="Genomic_DNA"/>
</dbReference>
<evidence type="ECO:0000256" key="2">
    <source>
        <dbReference type="ARBA" id="ARBA00022679"/>
    </source>
</evidence>
<comment type="similarity">
    <text evidence="1">Belongs to the CDPS family.</text>
</comment>
<evidence type="ECO:0000256" key="3">
    <source>
        <dbReference type="ARBA" id="ARBA00030771"/>
    </source>
</evidence>
<dbReference type="NCBIfam" id="TIGR04539">
    <property type="entry name" value="tRNA_cyclodipep"/>
    <property type="match status" value="1"/>
</dbReference>
<dbReference type="STRING" id="1003195.SCATT_02100"/>
<protein>
    <recommendedName>
        <fullName evidence="3">Cyclodipeptide synthase</fullName>
    </recommendedName>
</protein>
<dbReference type="HOGENOM" id="CLU_084186_1_0_11"/>
<organism evidence="4 5">
    <name type="scientific">Streptantibioticus cattleyicolor (strain ATCC 35852 / DSM 46488 / JCM 4925 / NBRC 14057 / NRRL 8057)</name>
    <name type="common">Streptomyces cattleya</name>
    <dbReference type="NCBI Taxonomy" id="1003195"/>
    <lineage>
        <taxon>Bacteria</taxon>
        <taxon>Bacillati</taxon>
        <taxon>Actinomycetota</taxon>
        <taxon>Actinomycetes</taxon>
        <taxon>Kitasatosporales</taxon>
        <taxon>Streptomycetaceae</taxon>
        <taxon>Streptantibioticus</taxon>
    </lineage>
</organism>